<protein>
    <submittedName>
        <fullName evidence="1">Unannotated protein</fullName>
    </submittedName>
</protein>
<dbReference type="CDD" id="cd02185">
    <property type="entry name" value="AroH"/>
    <property type="match status" value="1"/>
</dbReference>
<dbReference type="AlphaFoldDB" id="A0A6J6DK01"/>
<proteinExistence type="predicted"/>
<dbReference type="Gene3D" id="3.30.1330.40">
    <property type="entry name" value="RutC-like"/>
    <property type="match status" value="1"/>
</dbReference>
<dbReference type="SUPFAM" id="SSF55298">
    <property type="entry name" value="YjgF-like"/>
    <property type="match status" value="1"/>
</dbReference>
<dbReference type="Pfam" id="PF07736">
    <property type="entry name" value="CM_1"/>
    <property type="match status" value="1"/>
</dbReference>
<dbReference type="EMBL" id="CAEZTP010000003">
    <property type="protein sequence ID" value="CAB4563534.1"/>
    <property type="molecule type" value="Genomic_DNA"/>
</dbReference>
<sequence>MTRFKDPSENEERGYPRTMGMRGIRGAIQIEANSASDIAAGVRELISAILESNKITPDDVISVFFTSTADLTAAFPAAACREMGFANVPLIGSVEVSVPGALDRTIRVLLLVEIDQKPEQISHMYLRGAAALRRDIAQ</sequence>
<dbReference type="PANTHER" id="PTHR21164">
    <property type="entry name" value="CHORISMATE MUTASE"/>
    <property type="match status" value="1"/>
</dbReference>
<dbReference type="PROSITE" id="PS51167">
    <property type="entry name" value="CHORISMATE_MUT_1"/>
    <property type="match status" value="1"/>
</dbReference>
<dbReference type="NCBIfam" id="TIGR01796">
    <property type="entry name" value="CM_mono_aroH"/>
    <property type="match status" value="1"/>
</dbReference>
<reference evidence="1" key="1">
    <citation type="submission" date="2020-05" db="EMBL/GenBank/DDBJ databases">
        <authorList>
            <person name="Chiriac C."/>
            <person name="Salcher M."/>
            <person name="Ghai R."/>
            <person name="Kavagutti S V."/>
        </authorList>
    </citation>
    <scope>NUCLEOTIDE SEQUENCE</scope>
</reference>
<organism evidence="1">
    <name type="scientific">freshwater metagenome</name>
    <dbReference type="NCBI Taxonomy" id="449393"/>
    <lineage>
        <taxon>unclassified sequences</taxon>
        <taxon>metagenomes</taxon>
        <taxon>ecological metagenomes</taxon>
    </lineage>
</organism>
<dbReference type="PIRSF" id="PIRSF005965">
    <property type="entry name" value="Chor_mut_AroH"/>
    <property type="match status" value="1"/>
</dbReference>
<gene>
    <name evidence="1" type="ORF">UFOPK1698_00073</name>
</gene>
<dbReference type="InterPro" id="IPR035959">
    <property type="entry name" value="RutC-like_sf"/>
</dbReference>
<dbReference type="PANTHER" id="PTHR21164:SF0">
    <property type="entry name" value="CHORISMATE MUTASE AROH"/>
    <property type="match status" value="1"/>
</dbReference>
<evidence type="ECO:0000313" key="1">
    <source>
        <dbReference type="EMBL" id="CAB4563534.1"/>
    </source>
</evidence>
<accession>A0A6J6DK01</accession>
<dbReference type="GO" id="GO:0046417">
    <property type="term" value="P:chorismate metabolic process"/>
    <property type="evidence" value="ECO:0007669"/>
    <property type="project" value="TreeGrafter"/>
</dbReference>
<dbReference type="GO" id="GO:0004106">
    <property type="term" value="F:chorismate mutase activity"/>
    <property type="evidence" value="ECO:0007669"/>
    <property type="project" value="TreeGrafter"/>
</dbReference>
<dbReference type="InterPro" id="IPR008243">
    <property type="entry name" value="Chorismate_mutase_AroH"/>
</dbReference>
<name>A0A6J6DK01_9ZZZZ</name>